<dbReference type="Pfam" id="PF14032">
    <property type="entry name" value="PknH_C"/>
    <property type="match status" value="1"/>
</dbReference>
<evidence type="ECO:0000313" key="3">
    <source>
        <dbReference type="Proteomes" id="UP000193285"/>
    </source>
</evidence>
<dbReference type="Proteomes" id="UP000193285">
    <property type="component" value="Unassembled WGS sequence"/>
</dbReference>
<sequence length="259" mass="26853">MRRIGSATALLLAATLAAGCGTVVGGTAKPAPNIKPRPLSGATVKQVLLDGATLSRMLNQPFVARNPPEFGGPETLYHKDETVSPAGCLGVTAMLQKSVYLSGPQPADVKDVASESWWNNGEPAQVLTVIEGVVTLPTAAQAAALFAQFSQQWQQCAGTTMTEQTGPISTTNAISDVRMADASNTVVAATNTATSTLPNMPPLRPTPQARALGVQSNCLVEVEVVFFGERRSSDPGSGNVDTSAVDIAHAMLDRVNALG</sequence>
<dbReference type="STRING" id="767916.AWB91_03905"/>
<comment type="caution">
    <text evidence="2">The sequence shown here is derived from an EMBL/GenBank/DDBJ whole genome shotgun (WGS) entry which is preliminary data.</text>
</comment>
<dbReference type="Gene3D" id="3.40.1000.70">
    <property type="entry name" value="PknH-like extracellular domain"/>
    <property type="match status" value="1"/>
</dbReference>
<dbReference type="PROSITE" id="PS51257">
    <property type="entry name" value="PROKAR_LIPOPROTEIN"/>
    <property type="match status" value="1"/>
</dbReference>
<gene>
    <name evidence="2" type="ORF">AWB90_05090</name>
</gene>
<dbReference type="AlphaFoldDB" id="A0A1X2AIZ0"/>
<feature type="domain" description="PknH-like extracellular" evidence="1">
    <location>
        <begin position="41"/>
        <end position="254"/>
    </location>
</feature>
<evidence type="ECO:0000259" key="1">
    <source>
        <dbReference type="Pfam" id="PF14032"/>
    </source>
</evidence>
<accession>A0A1X2AIZ0</accession>
<dbReference type="RefSeq" id="WP_085171919.1">
    <property type="nucleotide sequence ID" value="NZ_JACKVQ010000008.1"/>
</dbReference>
<dbReference type="OrthoDB" id="4736430at2"/>
<reference evidence="2 3" key="1">
    <citation type="journal article" date="2015" name="Emerg. Microbes Infect.">
        <title>Characterization of 17 strains belonging to the Mycobacterium simiae complex and description of Mycobacterium paraense sp. nov.</title>
        <authorList>
            <person name="Fusco da Costa A.R."/>
            <person name="Fedrizzi T."/>
            <person name="Lopes M.L."/>
            <person name="Pecorari M."/>
            <person name="Oliveira da Costa W.L."/>
            <person name="Giacobazzi E."/>
            <person name="da Costa Bahia J.R."/>
            <person name="De Sanctis V."/>
            <person name="Batista Lima K.V."/>
            <person name="Bertorelli R."/>
            <person name="Grottola A."/>
            <person name="Fabio A."/>
            <person name="Mariottini A."/>
            <person name="Ferretti P."/>
            <person name="Di Leva F."/>
            <person name="Fregni Serpini G."/>
            <person name="Tagliazucchi S."/>
            <person name="Rumpianesi F."/>
            <person name="Jousson O."/>
            <person name="Segata N."/>
            <person name="Tortoli E."/>
        </authorList>
    </citation>
    <scope>NUCLEOTIDE SEQUENCE [LARGE SCALE GENOMIC DNA]</scope>
    <source>
        <strain evidence="2 3">IEC33</strain>
    </source>
</reference>
<name>A0A1X2AIZ0_9MYCO</name>
<dbReference type="InterPro" id="IPR026954">
    <property type="entry name" value="PknH-like_Extracell"/>
</dbReference>
<protein>
    <recommendedName>
        <fullName evidence="1">PknH-like extracellular domain-containing protein</fullName>
    </recommendedName>
</protein>
<evidence type="ECO:0000313" key="2">
    <source>
        <dbReference type="EMBL" id="ORW51302.1"/>
    </source>
</evidence>
<dbReference type="InterPro" id="IPR038232">
    <property type="entry name" value="PknH-like_Extracell_sf"/>
</dbReference>
<proteinExistence type="predicted"/>
<dbReference type="EMBL" id="LQPN01000024">
    <property type="protein sequence ID" value="ORW51302.1"/>
    <property type="molecule type" value="Genomic_DNA"/>
</dbReference>
<organism evidence="2 3">
    <name type="scientific">Mycobacterium paraense</name>
    <dbReference type="NCBI Taxonomy" id="767916"/>
    <lineage>
        <taxon>Bacteria</taxon>
        <taxon>Bacillati</taxon>
        <taxon>Actinomycetota</taxon>
        <taxon>Actinomycetes</taxon>
        <taxon>Mycobacteriales</taxon>
        <taxon>Mycobacteriaceae</taxon>
        <taxon>Mycobacterium</taxon>
        <taxon>Mycobacterium simiae complex</taxon>
    </lineage>
</organism>